<dbReference type="EMBL" id="GG662800">
    <property type="protein sequence ID" value="EWS75829.1"/>
    <property type="molecule type" value="Genomic_DNA"/>
</dbReference>
<accession>W7XL81</accession>
<evidence type="ECO:0000313" key="2">
    <source>
        <dbReference type="Proteomes" id="UP000009168"/>
    </source>
</evidence>
<sequence>MKQKYFKFQFGFEFSQLVSIDRVFKFKFQKFMKVSQLIIIKMTTNKNLIDFKSNGDKRKAF</sequence>
<dbReference type="Proteomes" id="UP000009168">
    <property type="component" value="Unassembled WGS sequence"/>
</dbReference>
<gene>
    <name evidence="1" type="ORF">TTHERM_000609489</name>
</gene>
<protein>
    <submittedName>
        <fullName evidence="1">Uncharacterized protein</fullName>
    </submittedName>
</protein>
<reference evidence="2" key="1">
    <citation type="journal article" date="2006" name="PLoS Biol.">
        <title>Macronuclear genome sequence of the ciliate Tetrahymena thermophila, a model eukaryote.</title>
        <authorList>
            <person name="Eisen J.A."/>
            <person name="Coyne R.S."/>
            <person name="Wu M."/>
            <person name="Wu D."/>
            <person name="Thiagarajan M."/>
            <person name="Wortman J.R."/>
            <person name="Badger J.H."/>
            <person name="Ren Q."/>
            <person name="Amedeo P."/>
            <person name="Jones K.M."/>
            <person name="Tallon L.J."/>
            <person name="Delcher A.L."/>
            <person name="Salzberg S.L."/>
            <person name="Silva J.C."/>
            <person name="Haas B.J."/>
            <person name="Majoros W.H."/>
            <person name="Farzad M."/>
            <person name="Carlton J.M."/>
            <person name="Smith R.K. Jr."/>
            <person name="Garg J."/>
            <person name="Pearlman R.E."/>
            <person name="Karrer K.M."/>
            <person name="Sun L."/>
            <person name="Manning G."/>
            <person name="Elde N.C."/>
            <person name="Turkewitz A.P."/>
            <person name="Asai D.J."/>
            <person name="Wilkes D.E."/>
            <person name="Wang Y."/>
            <person name="Cai H."/>
            <person name="Collins K."/>
            <person name="Stewart B.A."/>
            <person name="Lee S.R."/>
            <person name="Wilamowska K."/>
            <person name="Weinberg Z."/>
            <person name="Ruzzo W.L."/>
            <person name="Wloga D."/>
            <person name="Gaertig J."/>
            <person name="Frankel J."/>
            <person name="Tsao C.-C."/>
            <person name="Gorovsky M.A."/>
            <person name="Keeling P.J."/>
            <person name="Waller R.F."/>
            <person name="Patron N.J."/>
            <person name="Cherry J.M."/>
            <person name="Stover N.A."/>
            <person name="Krieger C.J."/>
            <person name="del Toro C."/>
            <person name="Ryder H.F."/>
            <person name="Williamson S.C."/>
            <person name="Barbeau R.A."/>
            <person name="Hamilton E.P."/>
            <person name="Orias E."/>
        </authorList>
    </citation>
    <scope>NUCLEOTIDE SEQUENCE [LARGE SCALE GENOMIC DNA]</scope>
    <source>
        <strain evidence="2">SB210</strain>
    </source>
</reference>
<dbReference type="GeneID" id="24439809"/>
<dbReference type="AlphaFoldDB" id="W7XL81"/>
<name>W7XL81_TETTS</name>
<keyword evidence="2" id="KW-1185">Reference proteome</keyword>
<dbReference type="RefSeq" id="XP_012651643.1">
    <property type="nucleotide sequence ID" value="XM_012796189.1"/>
</dbReference>
<organism evidence="1 2">
    <name type="scientific">Tetrahymena thermophila (strain SB210)</name>
    <dbReference type="NCBI Taxonomy" id="312017"/>
    <lineage>
        <taxon>Eukaryota</taxon>
        <taxon>Sar</taxon>
        <taxon>Alveolata</taxon>
        <taxon>Ciliophora</taxon>
        <taxon>Intramacronucleata</taxon>
        <taxon>Oligohymenophorea</taxon>
        <taxon>Hymenostomatida</taxon>
        <taxon>Tetrahymenina</taxon>
        <taxon>Tetrahymenidae</taxon>
        <taxon>Tetrahymena</taxon>
    </lineage>
</organism>
<evidence type="ECO:0000313" key="1">
    <source>
        <dbReference type="EMBL" id="EWS75829.1"/>
    </source>
</evidence>
<dbReference type="KEGG" id="tet:TTHERM_000609489"/>
<proteinExistence type="predicted"/>
<dbReference type="InParanoid" id="W7XL81"/>